<feature type="compositionally biased region" description="Basic and acidic residues" evidence="11">
    <location>
        <begin position="113"/>
        <end position="122"/>
    </location>
</feature>
<gene>
    <name evidence="13" type="ORF">NEOLI_001445</name>
</gene>
<evidence type="ECO:0000256" key="6">
    <source>
        <dbReference type="ARBA" id="ARBA00022741"/>
    </source>
</evidence>
<dbReference type="GO" id="GO:0003682">
    <property type="term" value="F:chromatin binding"/>
    <property type="evidence" value="ECO:0007669"/>
    <property type="project" value="EnsemblFungi"/>
</dbReference>
<dbReference type="Gene3D" id="1.10.8.60">
    <property type="match status" value="1"/>
</dbReference>
<dbReference type="GO" id="GO:1902983">
    <property type="term" value="P:DNA strand elongation involved in mitotic DNA replication"/>
    <property type="evidence" value="ECO:0007669"/>
    <property type="project" value="EnsemblFungi"/>
</dbReference>
<evidence type="ECO:0000256" key="7">
    <source>
        <dbReference type="ARBA" id="ARBA00022840"/>
    </source>
</evidence>
<dbReference type="InterPro" id="IPR008921">
    <property type="entry name" value="DNA_pol3_clamp-load_cplx_C"/>
</dbReference>
<dbReference type="Pfam" id="PF25361">
    <property type="entry name" value="AAA_lid_RFC1"/>
    <property type="match status" value="1"/>
</dbReference>
<evidence type="ECO:0000313" key="14">
    <source>
        <dbReference type="Proteomes" id="UP000186594"/>
    </source>
</evidence>
<keyword evidence="6 10" id="KW-0547">Nucleotide-binding</keyword>
<dbReference type="FunFam" id="3.40.50.10190:FF:000001">
    <property type="entry name" value="Replication factor C subunit 1"/>
    <property type="match status" value="1"/>
</dbReference>
<feature type="compositionally biased region" description="Polar residues" evidence="11">
    <location>
        <begin position="10"/>
        <end position="29"/>
    </location>
</feature>
<dbReference type="InterPro" id="IPR027417">
    <property type="entry name" value="P-loop_NTPase"/>
</dbReference>
<evidence type="ECO:0000256" key="4">
    <source>
        <dbReference type="ARBA" id="ARBA00022553"/>
    </source>
</evidence>
<keyword evidence="8" id="KW-0238">DNA-binding</keyword>
<dbReference type="AlphaFoldDB" id="A0A1U7LNI0"/>
<dbReference type="GO" id="GO:0016887">
    <property type="term" value="F:ATP hydrolysis activity"/>
    <property type="evidence" value="ECO:0007669"/>
    <property type="project" value="InterPro"/>
</dbReference>
<evidence type="ECO:0000256" key="1">
    <source>
        <dbReference type="ARBA" id="ARBA00004123"/>
    </source>
</evidence>
<dbReference type="GO" id="GO:0005634">
    <property type="term" value="C:nucleus"/>
    <property type="evidence" value="ECO:0007669"/>
    <property type="project" value="UniProtKB-SubCell"/>
</dbReference>
<feature type="compositionally biased region" description="Basic and acidic residues" evidence="11">
    <location>
        <begin position="193"/>
        <end position="205"/>
    </location>
</feature>
<feature type="region of interest" description="Disordered" evidence="11">
    <location>
        <begin position="1"/>
        <end position="205"/>
    </location>
</feature>
<feature type="domain" description="BRCT" evidence="12">
    <location>
        <begin position="240"/>
        <end position="317"/>
    </location>
</feature>
<dbReference type="GO" id="GO:0003689">
    <property type="term" value="F:DNA clamp loader activity"/>
    <property type="evidence" value="ECO:0007669"/>
    <property type="project" value="UniProtKB-UniRule"/>
</dbReference>
<dbReference type="Pfam" id="PF00004">
    <property type="entry name" value="AAA"/>
    <property type="match status" value="1"/>
</dbReference>
<dbReference type="CDD" id="cd00009">
    <property type="entry name" value="AAA"/>
    <property type="match status" value="1"/>
</dbReference>
<dbReference type="InterPro" id="IPR001357">
    <property type="entry name" value="BRCT_dom"/>
</dbReference>
<dbReference type="Proteomes" id="UP000186594">
    <property type="component" value="Unassembled WGS sequence"/>
</dbReference>
<dbReference type="SMART" id="SM00292">
    <property type="entry name" value="BRCT"/>
    <property type="match status" value="1"/>
</dbReference>
<dbReference type="SUPFAM" id="SSF52540">
    <property type="entry name" value="P-loop containing nucleoside triphosphate hydrolases"/>
    <property type="match status" value="1"/>
</dbReference>
<feature type="compositionally biased region" description="Basic residues" evidence="11">
    <location>
        <begin position="911"/>
        <end position="934"/>
    </location>
</feature>
<dbReference type="PROSITE" id="PS50172">
    <property type="entry name" value="BRCT"/>
    <property type="match status" value="1"/>
</dbReference>
<dbReference type="GO" id="GO:0003677">
    <property type="term" value="F:DNA binding"/>
    <property type="evidence" value="ECO:0007669"/>
    <property type="project" value="UniProtKB-KW"/>
</dbReference>
<dbReference type="STRING" id="1198029.A0A1U7LNI0"/>
<dbReference type="PANTHER" id="PTHR23389:SF6">
    <property type="entry name" value="REPLICATION FACTOR C SUBUNIT 1"/>
    <property type="match status" value="1"/>
</dbReference>
<dbReference type="GO" id="GO:0005663">
    <property type="term" value="C:DNA replication factor C complex"/>
    <property type="evidence" value="ECO:0007669"/>
    <property type="project" value="EnsemblFungi"/>
</dbReference>
<comment type="subcellular location">
    <subcellularLocation>
        <location evidence="1 10">Nucleus</location>
    </subcellularLocation>
</comment>
<name>A0A1U7LNI0_NEOID</name>
<dbReference type="InterPro" id="IPR036420">
    <property type="entry name" value="BRCT_dom_sf"/>
</dbReference>
<dbReference type="Gene3D" id="3.40.50.300">
    <property type="entry name" value="P-loop containing nucleotide triphosphate hydrolases"/>
    <property type="match status" value="1"/>
</dbReference>
<dbReference type="CDD" id="cd18140">
    <property type="entry name" value="HLD_clamp_RFC"/>
    <property type="match status" value="1"/>
</dbReference>
<evidence type="ECO:0000256" key="8">
    <source>
        <dbReference type="ARBA" id="ARBA00023125"/>
    </source>
</evidence>
<proteinExistence type="inferred from homology"/>
<dbReference type="FunFam" id="1.20.272.10:FF:000005">
    <property type="entry name" value="Replication factor C subunit 1"/>
    <property type="match status" value="1"/>
</dbReference>
<dbReference type="SUPFAM" id="SSF48019">
    <property type="entry name" value="post-AAA+ oligomerization domain-like"/>
    <property type="match status" value="1"/>
</dbReference>
<evidence type="ECO:0000256" key="5">
    <source>
        <dbReference type="ARBA" id="ARBA00022705"/>
    </source>
</evidence>
<evidence type="ECO:0000256" key="10">
    <source>
        <dbReference type="PIRNR" id="PIRNR036578"/>
    </source>
</evidence>
<comment type="caution">
    <text evidence="13">The sequence shown here is derived from an EMBL/GenBank/DDBJ whole genome shotgun (WGS) entry which is preliminary data.</text>
</comment>
<dbReference type="GO" id="GO:0006298">
    <property type="term" value="P:mismatch repair"/>
    <property type="evidence" value="ECO:0007669"/>
    <property type="project" value="EnsemblFungi"/>
</dbReference>
<dbReference type="FunFam" id="1.10.8.60:FF:000021">
    <property type="entry name" value="Replication factor C subunit 1"/>
    <property type="match status" value="1"/>
</dbReference>
<keyword evidence="14" id="KW-1185">Reference proteome</keyword>
<dbReference type="PIRSF" id="PIRSF036578">
    <property type="entry name" value="RFC1"/>
    <property type="match status" value="1"/>
</dbReference>
<dbReference type="SUPFAM" id="SSF52113">
    <property type="entry name" value="BRCT domain"/>
    <property type="match status" value="1"/>
</dbReference>
<protein>
    <recommendedName>
        <fullName evidence="3 10">Replication factor C subunit 1</fullName>
    </recommendedName>
</protein>
<dbReference type="InterPro" id="IPR013725">
    <property type="entry name" value="DNA_replication_fac_RFC1_C"/>
</dbReference>
<evidence type="ECO:0000256" key="11">
    <source>
        <dbReference type="SAM" id="MobiDB-lite"/>
    </source>
</evidence>
<evidence type="ECO:0000256" key="3">
    <source>
        <dbReference type="ARBA" id="ARBA00020401"/>
    </source>
</evidence>
<dbReference type="Pfam" id="PF08519">
    <property type="entry name" value="RFC1"/>
    <property type="match status" value="1"/>
</dbReference>
<dbReference type="GO" id="GO:0006272">
    <property type="term" value="P:leading strand elongation"/>
    <property type="evidence" value="ECO:0007669"/>
    <property type="project" value="EnsemblFungi"/>
</dbReference>
<dbReference type="GO" id="GO:0070914">
    <property type="term" value="P:UV-damage excision repair"/>
    <property type="evidence" value="ECO:0007669"/>
    <property type="project" value="EnsemblFungi"/>
</dbReference>
<organism evidence="13 14">
    <name type="scientific">Neolecta irregularis (strain DAH-3)</name>
    <dbReference type="NCBI Taxonomy" id="1198029"/>
    <lineage>
        <taxon>Eukaryota</taxon>
        <taxon>Fungi</taxon>
        <taxon>Dikarya</taxon>
        <taxon>Ascomycota</taxon>
        <taxon>Taphrinomycotina</taxon>
        <taxon>Neolectales</taxon>
        <taxon>Neolectaceae</taxon>
        <taxon>Neolecta</taxon>
    </lineage>
</organism>
<feature type="compositionally biased region" description="Basic and acidic residues" evidence="11">
    <location>
        <begin position="56"/>
        <end position="79"/>
    </location>
</feature>
<evidence type="ECO:0000256" key="9">
    <source>
        <dbReference type="ARBA" id="ARBA00023242"/>
    </source>
</evidence>
<keyword evidence="7 10" id="KW-0067">ATP-binding</keyword>
<dbReference type="Pfam" id="PF00533">
    <property type="entry name" value="BRCT"/>
    <property type="match status" value="1"/>
</dbReference>
<dbReference type="EMBL" id="LXFE01000935">
    <property type="protein sequence ID" value="OLL24207.1"/>
    <property type="molecule type" value="Genomic_DNA"/>
</dbReference>
<comment type="similarity">
    <text evidence="2 10">Belongs to the activator 1 large subunit family.</text>
</comment>
<dbReference type="OMA" id="LICNERN"/>
<dbReference type="GO" id="GO:0005524">
    <property type="term" value="F:ATP binding"/>
    <property type="evidence" value="ECO:0007669"/>
    <property type="project" value="UniProtKB-UniRule"/>
</dbReference>
<dbReference type="InterPro" id="IPR003593">
    <property type="entry name" value="AAA+_ATPase"/>
</dbReference>
<evidence type="ECO:0000259" key="12">
    <source>
        <dbReference type="PROSITE" id="PS50172"/>
    </source>
</evidence>
<dbReference type="InterPro" id="IPR012178">
    <property type="entry name" value="RFC1"/>
</dbReference>
<feature type="region of interest" description="Disordered" evidence="11">
    <location>
        <begin position="896"/>
        <end position="940"/>
    </location>
</feature>
<keyword evidence="5 10" id="KW-0235">DNA replication</keyword>
<dbReference type="FunFam" id="3.40.50.300:FF:000395">
    <property type="entry name" value="Replication factor C subunit 1"/>
    <property type="match status" value="1"/>
</dbReference>
<accession>A0A1U7LNI0</accession>
<dbReference type="InterPro" id="IPR003959">
    <property type="entry name" value="ATPase_AAA_core"/>
</dbReference>
<dbReference type="PANTHER" id="PTHR23389">
    <property type="entry name" value="CHROMOSOME TRANSMISSION FIDELITY FACTOR 18"/>
    <property type="match status" value="1"/>
</dbReference>
<evidence type="ECO:0000313" key="13">
    <source>
        <dbReference type="EMBL" id="OLL24207.1"/>
    </source>
</evidence>
<reference evidence="13 14" key="1">
    <citation type="submission" date="2016-04" db="EMBL/GenBank/DDBJ databases">
        <title>Evolutionary innovation and constraint leading to complex multicellularity in the Ascomycota.</title>
        <authorList>
            <person name="Cisse O."/>
            <person name="Nguyen A."/>
            <person name="Hewitt D.A."/>
            <person name="Jedd G."/>
            <person name="Stajich J.E."/>
        </authorList>
    </citation>
    <scope>NUCLEOTIDE SEQUENCE [LARGE SCALE GENOMIC DNA]</scope>
    <source>
        <strain evidence="13 14">DAH-3</strain>
    </source>
</reference>
<dbReference type="Gene3D" id="3.40.50.10190">
    <property type="entry name" value="BRCT domain"/>
    <property type="match status" value="1"/>
</dbReference>
<dbReference type="OrthoDB" id="446168at2759"/>
<keyword evidence="9 10" id="KW-0539">Nucleus</keyword>
<evidence type="ECO:0000256" key="2">
    <source>
        <dbReference type="ARBA" id="ARBA00006116"/>
    </source>
</evidence>
<dbReference type="SMART" id="SM00382">
    <property type="entry name" value="AAA"/>
    <property type="match status" value="1"/>
</dbReference>
<dbReference type="Gene3D" id="1.20.272.10">
    <property type="match status" value="1"/>
</dbReference>
<sequence length="940" mass="104010">MPTDIRNYFGNKSSPPKSILSGTKNANTPKVSKEDSKTKKAKKRIIVSDDDDEADDVPKVERGFSDKSPSRKQAKKESEFEPTDVPSYFASSNKVNRTAPLKKAIPKLPKKPKIVDEDHFIVPDDFDDDMSIDNDIATKDEQVATTKSNSRKRKATESPVIDLDNEEKAVQPKSVAKKTSPKKSTSRVKKPRVSNEQHDDDPDSAKIKAILDDIPTGFNYRDFASRGGPAAQGSKEIPVGAENCLSGLSFVLTGVLETIARDDASDLIKRHGGKVMSAPSSKTDFVVLGSEAGPKKLETIAKHCLRTIDEDGLFQLIGRLPANGGSGKQAQLAAAKREAEDKKAKEMAEEMKPKTDAAKILAKSQLWTDKYAPSSLKDICGNKGLVEKLQRWLRDWPKYINANFKKPGPDGSGLYRAVLVSGPPGIGKTTACHLVAKLEGYDILEFNASDTRSKRLMDEQLRGVTDNTSLNGYFAADARFDPTKLKLVIIMDEVDGMSGGDRGGVGQLNVVIKHTKIPVICICNDRKHQKLKPLDRTTLDIPFKRPTAQDMRSRLMSIAYREQLKLEPQAIDQLVAGTHNDIRQIINLLSTYRLSNSSMTMDQGKVTSRNAQKHIILKPWDIVGKFLSGGIFHSTNKITLNEKIELYFNDHEFSYLMVQENYLKTNPDLARRVTGPPKEVNMKKLELAEKAAESISDADLVDAMIHGPQQHWSLMPVHGVFSCVRPCSFVHGAGVGGQYSFTSWLGNNSKQGKTMRLLREIQSHMRLKTSGDKNEIRQSYLPLLFNRLSCPLIDEGVEAVPDIIETMDEYFLTKEDWDSIMELGIGLQSGEQVLKRISTATKSAFTRKYNQANHPIPFMKASTVMPTKAGAIRDVPDLEDAVEASDVDAILVDENLDDNDDDDISKDKMVKSKALKPRKTASAKATTKKSKAKAKANSVK</sequence>
<dbReference type="InterPro" id="IPR047854">
    <property type="entry name" value="RFC_lid"/>
</dbReference>
<keyword evidence="4" id="KW-0597">Phosphoprotein</keyword>
<feature type="compositionally biased region" description="Basic residues" evidence="11">
    <location>
        <begin position="175"/>
        <end position="192"/>
    </location>
</feature>
<dbReference type="CDD" id="cd17752">
    <property type="entry name" value="BRCT_RFC1"/>
    <property type="match status" value="1"/>
</dbReference>